<keyword evidence="2" id="KW-0964">Secreted</keyword>
<dbReference type="Gene3D" id="2.40.260.10">
    <property type="entry name" value="Sortase"/>
    <property type="match status" value="1"/>
</dbReference>
<keyword evidence="4" id="KW-0378">Hydrolase</keyword>
<evidence type="ECO:0000256" key="6">
    <source>
        <dbReference type="SAM" id="Phobius"/>
    </source>
</evidence>
<evidence type="ECO:0000256" key="2">
    <source>
        <dbReference type="ARBA" id="ARBA00022525"/>
    </source>
</evidence>
<comment type="caution">
    <text evidence="7">The sequence shown here is derived from an EMBL/GenBank/DDBJ whole genome shotgun (WGS) entry which is preliminary data.</text>
</comment>
<dbReference type="InterPro" id="IPR059100">
    <property type="entry name" value="TSP3_bac"/>
</dbReference>
<evidence type="ECO:0000256" key="3">
    <source>
        <dbReference type="ARBA" id="ARBA00022729"/>
    </source>
</evidence>
<keyword evidence="5" id="KW-0106">Calcium</keyword>
<comment type="subcellular location">
    <subcellularLocation>
        <location evidence="1">Secreted</location>
    </subcellularLocation>
</comment>
<evidence type="ECO:0000256" key="1">
    <source>
        <dbReference type="ARBA" id="ARBA00004613"/>
    </source>
</evidence>
<dbReference type="InterPro" id="IPR005754">
    <property type="entry name" value="Sortase"/>
</dbReference>
<feature type="transmembrane region" description="Helical" evidence="6">
    <location>
        <begin position="73"/>
        <end position="91"/>
    </location>
</feature>
<evidence type="ECO:0000256" key="5">
    <source>
        <dbReference type="ARBA" id="ARBA00022837"/>
    </source>
</evidence>
<accession>A0A1F5NU64</accession>
<dbReference type="AlphaFoldDB" id="A0A1F5NU64"/>
<dbReference type="EMBL" id="MFEL01000010">
    <property type="protein sequence ID" value="OGE81207.1"/>
    <property type="molecule type" value="Genomic_DNA"/>
</dbReference>
<dbReference type="NCBIfam" id="TIGR01076">
    <property type="entry name" value="sortase_fam"/>
    <property type="match status" value="1"/>
</dbReference>
<organism evidence="7 8">
    <name type="scientific">Candidatus Doudnabacteria bacterium RIFCSPHIGHO2_01_FULL_46_24</name>
    <dbReference type="NCBI Taxonomy" id="1817825"/>
    <lineage>
        <taxon>Bacteria</taxon>
        <taxon>Candidatus Doudnaibacteriota</taxon>
    </lineage>
</organism>
<dbReference type="Proteomes" id="UP000178892">
    <property type="component" value="Unassembled WGS sequence"/>
</dbReference>
<dbReference type="SUPFAM" id="SSF63817">
    <property type="entry name" value="Sortase"/>
    <property type="match status" value="1"/>
</dbReference>
<gene>
    <name evidence="7" type="ORF">A2720_01565</name>
</gene>
<reference evidence="7 8" key="1">
    <citation type="journal article" date="2016" name="Nat. Commun.">
        <title>Thousands of microbial genomes shed light on interconnected biogeochemical processes in an aquifer system.</title>
        <authorList>
            <person name="Anantharaman K."/>
            <person name="Brown C.T."/>
            <person name="Hug L.A."/>
            <person name="Sharon I."/>
            <person name="Castelle C.J."/>
            <person name="Probst A.J."/>
            <person name="Thomas B.C."/>
            <person name="Singh A."/>
            <person name="Wilkins M.J."/>
            <person name="Karaoz U."/>
            <person name="Brodie E.L."/>
            <person name="Williams K.H."/>
            <person name="Hubbard S.S."/>
            <person name="Banfield J.F."/>
        </authorList>
    </citation>
    <scope>NUCLEOTIDE SEQUENCE [LARGE SCALE GENOMIC DNA]</scope>
</reference>
<evidence type="ECO:0000313" key="8">
    <source>
        <dbReference type="Proteomes" id="UP000178892"/>
    </source>
</evidence>
<evidence type="ECO:0000256" key="4">
    <source>
        <dbReference type="ARBA" id="ARBA00022801"/>
    </source>
</evidence>
<sequence>MNDLPIPEYYPSEIHRLLNIGENLTVGGKAAEKAPEGLPRPVEQEAVEEQPELLHVSIKTDRSLLANLLRSSFVFYPIIFIAAFLFFYSALNFPALVSQVQGWFAPPEDEQILGEDLSEYYAWMGGYYFAVGNRQALEPTEDIDRDGLSNLDEFLVRTNPIVADSDNDGMTDGVEVLNGTNFWGEGAVTDKQSKLAAALDLIKISNRLSFNVATNFMPATAPNVLGSTKISYDVNKEGRLSVPKLNLQVPIVWTKDPKDFEVDLTKGVVHYPGTAMPGEQGTVYISGHSSDYPWKKHPYKQVFARLNALEPGDDVFVDIYGIDGKLYNYRYQVVSENIYRPDDQTQFVDNSAAKLNLSTCWPIGTAKDRLVVTAILQSL</sequence>
<dbReference type="GO" id="GO:0016787">
    <property type="term" value="F:hydrolase activity"/>
    <property type="evidence" value="ECO:0007669"/>
    <property type="project" value="UniProtKB-KW"/>
</dbReference>
<dbReference type="Pfam" id="PF18884">
    <property type="entry name" value="TSP3_bac"/>
    <property type="match status" value="1"/>
</dbReference>
<keyword evidence="6" id="KW-0812">Transmembrane</keyword>
<evidence type="ECO:0000313" key="7">
    <source>
        <dbReference type="EMBL" id="OGE81207.1"/>
    </source>
</evidence>
<keyword evidence="6" id="KW-1133">Transmembrane helix</keyword>
<proteinExistence type="predicted"/>
<dbReference type="InterPro" id="IPR023365">
    <property type="entry name" value="Sortase_dom-sf"/>
</dbReference>
<protein>
    <recommendedName>
        <fullName evidence="9">Sortase</fullName>
    </recommendedName>
</protein>
<dbReference type="STRING" id="1817825.A2720_01565"/>
<dbReference type="Pfam" id="PF04203">
    <property type="entry name" value="Sortase"/>
    <property type="match status" value="1"/>
</dbReference>
<keyword evidence="3" id="KW-0732">Signal</keyword>
<evidence type="ECO:0008006" key="9">
    <source>
        <dbReference type="Google" id="ProtNLM"/>
    </source>
</evidence>
<keyword evidence="6" id="KW-0472">Membrane</keyword>
<name>A0A1F5NU64_9BACT</name>